<keyword evidence="4" id="KW-0321">Glycogen metabolism</keyword>
<dbReference type="OMA" id="WDEMANC"/>
<keyword evidence="6 12" id="KW-0547">Nucleotide-binding</keyword>
<dbReference type="InterPro" id="IPR002291">
    <property type="entry name" value="Phosph_kin_gamma"/>
</dbReference>
<dbReference type="OrthoDB" id="419455at2759"/>
<keyword evidence="7 16" id="KW-0418">Kinase</keyword>
<evidence type="ECO:0000256" key="9">
    <source>
        <dbReference type="ARBA" id="ARBA00022860"/>
    </source>
</evidence>
<dbReference type="Pfam" id="PF00069">
    <property type="entry name" value="Pkinase"/>
    <property type="match status" value="1"/>
</dbReference>
<evidence type="ECO:0000256" key="12">
    <source>
        <dbReference type="PROSITE-ProRule" id="PRU10141"/>
    </source>
</evidence>
<evidence type="ECO:0000256" key="3">
    <source>
        <dbReference type="ARBA" id="ARBA00022527"/>
    </source>
</evidence>
<dbReference type="GO" id="GO:0005977">
    <property type="term" value="P:glycogen metabolic process"/>
    <property type="evidence" value="ECO:0007669"/>
    <property type="project" value="UniProtKB-KW"/>
</dbReference>
<evidence type="ECO:0000256" key="7">
    <source>
        <dbReference type="ARBA" id="ARBA00022777"/>
    </source>
</evidence>
<dbReference type="GO" id="GO:0005516">
    <property type="term" value="F:calmodulin binding"/>
    <property type="evidence" value="ECO:0007669"/>
    <property type="project" value="UniProtKB-KW"/>
</dbReference>
<dbReference type="GO" id="GO:0004689">
    <property type="term" value="F:phosphorylase kinase activity"/>
    <property type="evidence" value="ECO:0007669"/>
    <property type="project" value="UniProtKB-EC"/>
</dbReference>
<comment type="catalytic activity">
    <reaction evidence="1">
        <text>2 ATP + phosphorylase b = 2 ADP + phosphorylase a.</text>
        <dbReference type="EC" id="2.7.11.19"/>
    </reaction>
</comment>
<evidence type="ECO:0000256" key="8">
    <source>
        <dbReference type="ARBA" id="ARBA00022840"/>
    </source>
</evidence>
<dbReference type="SMART" id="SM00220">
    <property type="entry name" value="S_TKc"/>
    <property type="match status" value="1"/>
</dbReference>
<evidence type="ECO:0000256" key="5">
    <source>
        <dbReference type="ARBA" id="ARBA00022679"/>
    </source>
</evidence>
<organism evidence="16">
    <name type="scientific">Hydra vulgaris</name>
    <name type="common">Hydra</name>
    <name type="synonym">Hydra attenuata</name>
    <dbReference type="NCBI Taxonomy" id="6087"/>
    <lineage>
        <taxon>Eukaryota</taxon>
        <taxon>Metazoa</taxon>
        <taxon>Cnidaria</taxon>
        <taxon>Hydrozoa</taxon>
        <taxon>Hydroidolina</taxon>
        <taxon>Anthoathecata</taxon>
        <taxon>Aplanulata</taxon>
        <taxon>Hydridae</taxon>
        <taxon>Hydra</taxon>
    </lineage>
</organism>
<dbReference type="GO" id="GO:0005964">
    <property type="term" value="C:phosphorylase kinase complex"/>
    <property type="evidence" value="ECO:0007669"/>
    <property type="project" value="InterPro"/>
</dbReference>
<dbReference type="PROSITE" id="PS50011">
    <property type="entry name" value="PROTEIN_KINASE_DOM"/>
    <property type="match status" value="1"/>
</dbReference>
<dbReference type="Gene3D" id="3.30.200.20">
    <property type="entry name" value="Phosphorylase Kinase, domain 1"/>
    <property type="match status" value="1"/>
</dbReference>
<dbReference type="PRINTS" id="PR01049">
    <property type="entry name" value="PHOSPHBKNASE"/>
</dbReference>
<accession>T2MCP7</accession>
<evidence type="ECO:0000256" key="11">
    <source>
        <dbReference type="ARBA" id="ARBA00025890"/>
    </source>
</evidence>
<evidence type="ECO:0000256" key="13">
    <source>
        <dbReference type="RuleBase" id="RU000304"/>
    </source>
</evidence>
<proteinExistence type="evidence at transcript level"/>
<dbReference type="Gene3D" id="1.10.510.10">
    <property type="entry name" value="Transferase(Phosphotransferase) domain 1"/>
    <property type="match status" value="1"/>
</dbReference>
<evidence type="ECO:0000256" key="2">
    <source>
        <dbReference type="ARBA" id="ARBA00012432"/>
    </source>
</evidence>
<dbReference type="PROSITE" id="PS00108">
    <property type="entry name" value="PROTEIN_KINASE_ST"/>
    <property type="match status" value="1"/>
</dbReference>
<keyword evidence="9" id="KW-0112">Calmodulin-binding</keyword>
<feature type="domain" description="Protein kinase" evidence="15">
    <location>
        <begin position="21"/>
        <end position="288"/>
    </location>
</feature>
<dbReference type="InterPro" id="IPR008271">
    <property type="entry name" value="Ser/Thr_kinase_AS"/>
</dbReference>
<evidence type="ECO:0000256" key="1">
    <source>
        <dbReference type="ARBA" id="ARBA00001674"/>
    </source>
</evidence>
<protein>
    <recommendedName>
        <fullName evidence="2">phosphorylase kinase</fullName>
        <ecNumber evidence="2">2.7.11.19</ecNumber>
    </recommendedName>
</protein>
<dbReference type="InterPro" id="IPR011009">
    <property type="entry name" value="Kinase-like_dom_sf"/>
</dbReference>
<dbReference type="InterPro" id="IPR000719">
    <property type="entry name" value="Prot_kinase_dom"/>
</dbReference>
<dbReference type="InterPro" id="IPR017441">
    <property type="entry name" value="Protein_kinase_ATP_BS"/>
</dbReference>
<reference evidence="16" key="1">
    <citation type="journal article" date="2013" name="Genome Biol. Evol.">
        <title>Punctuated emergences of genetic and phenotypic innovations in eumetazoan, bilaterian, euteleostome, and hominidae ancestors.</title>
        <authorList>
            <person name="Wenger Y."/>
            <person name="Galliot B."/>
        </authorList>
    </citation>
    <scope>NUCLEOTIDE SEQUENCE</scope>
    <source>
        <tissue evidence="16">Whole animals</tissue>
    </source>
</reference>
<dbReference type="FunFam" id="1.10.510.10:FF:000571">
    <property type="entry name" value="Maternal embryonic leucine zipper kinase"/>
    <property type="match status" value="1"/>
</dbReference>
<evidence type="ECO:0000256" key="14">
    <source>
        <dbReference type="SAM" id="MobiDB-lite"/>
    </source>
</evidence>
<gene>
    <name evidence="16" type="primary">PHKG1</name>
</gene>
<comment type="subunit">
    <text evidence="11">Hexadecamer of 4 heterotetramers, each composed of alpha, beta, gamma, and delta subunits. Alpha (PHKA1 or PHKA2) and beta (PHKB) are regulatory subunits, gamma (PHKG1 or PHKG2) is the catalytic subunit, and delta is calmodulin.</text>
</comment>
<evidence type="ECO:0000256" key="10">
    <source>
        <dbReference type="ARBA" id="ARBA00023277"/>
    </source>
</evidence>
<dbReference type="SUPFAM" id="SSF56112">
    <property type="entry name" value="Protein kinase-like (PK-like)"/>
    <property type="match status" value="1"/>
</dbReference>
<dbReference type="AlphaFoldDB" id="T2MCP7"/>
<feature type="binding site" evidence="12">
    <location>
        <position position="50"/>
    </location>
    <ligand>
        <name>ATP</name>
        <dbReference type="ChEBI" id="CHEBI:30616"/>
    </ligand>
</feature>
<keyword evidence="5" id="KW-0808">Transferase</keyword>
<evidence type="ECO:0000256" key="6">
    <source>
        <dbReference type="ARBA" id="ARBA00022741"/>
    </source>
</evidence>
<dbReference type="PROSITE" id="PS00107">
    <property type="entry name" value="PROTEIN_KINASE_ATP"/>
    <property type="match status" value="1"/>
</dbReference>
<feature type="region of interest" description="Disordered" evidence="14">
    <location>
        <begin position="421"/>
        <end position="450"/>
    </location>
</feature>
<evidence type="ECO:0000259" key="15">
    <source>
        <dbReference type="PROSITE" id="PS50011"/>
    </source>
</evidence>
<keyword evidence="10" id="KW-0119">Carbohydrate metabolism</keyword>
<keyword evidence="8 12" id="KW-0067">ATP-binding</keyword>
<sequence length="450" mass="51714">MVFFEKDQGVVREDGEFYLLYEPKDILGDGISSVVRRCIHKETGEEYAVKVIDKFCKRCESVKGIDVVRQFHTEVSILNRLKGHPYIISLKDSFESSAFMYLVLELAKGGELFDYLTKEVTISEKLSRKFLWQLLQAVKGIHDEGIVHRDIKPENILLDEDNNVILSDFGFGAITTNAQPLFEILGTPSYFAPEVLRCLVLEDPQGYGSAVDLWACGVILYTLLVGQGPFWHRKDTVMYRNIMEGSFKFQSPEWDDISEGPKDLIRKLLVVDPQQRYTADEALSHPWFKVLSCSDIKLKAEHPKLKLKVLVYALLTMKRLYYTYHERHAPMTYKTVLNNPYNFKEIRKIIDSCTFNMYGHWVKRTPDQAQNRGALFANSLKRELVKADVVDGFKPLIPMLYSHELTQSFIPRRPSFIKNSSSNSLDKYTSNHSSKTDALSNNRPNTPSNN</sequence>
<dbReference type="EC" id="2.7.11.19" evidence="2"/>
<comment type="similarity">
    <text evidence="13">Belongs to the protein kinase superfamily.</text>
</comment>
<dbReference type="GO" id="GO:0005524">
    <property type="term" value="F:ATP binding"/>
    <property type="evidence" value="ECO:0007669"/>
    <property type="project" value="UniProtKB-UniRule"/>
</dbReference>
<evidence type="ECO:0000313" key="16">
    <source>
        <dbReference type="EMBL" id="CDG69866.1"/>
    </source>
</evidence>
<evidence type="ECO:0000256" key="4">
    <source>
        <dbReference type="ARBA" id="ARBA00022600"/>
    </source>
</evidence>
<dbReference type="PANTHER" id="PTHR24347">
    <property type="entry name" value="SERINE/THREONINE-PROTEIN KINASE"/>
    <property type="match status" value="1"/>
</dbReference>
<keyword evidence="3 13" id="KW-0723">Serine/threonine-protein kinase</keyword>
<dbReference type="EMBL" id="HAAD01003634">
    <property type="protein sequence ID" value="CDG69866.1"/>
    <property type="molecule type" value="mRNA"/>
</dbReference>
<name>T2MCP7_HYDVU</name>